<organism evidence="2 3">
    <name type="scientific">Posidoniimonas corsicana</name>
    <dbReference type="NCBI Taxonomy" id="1938618"/>
    <lineage>
        <taxon>Bacteria</taxon>
        <taxon>Pseudomonadati</taxon>
        <taxon>Planctomycetota</taxon>
        <taxon>Planctomycetia</taxon>
        <taxon>Pirellulales</taxon>
        <taxon>Lacipirellulaceae</taxon>
        <taxon>Posidoniimonas</taxon>
    </lineage>
</organism>
<proteinExistence type="predicted"/>
<accession>A0A5C5VDL7</accession>
<dbReference type="RefSeq" id="WP_146563830.1">
    <property type="nucleotide sequence ID" value="NZ_SIHJ01000001.1"/>
</dbReference>
<evidence type="ECO:0000259" key="1">
    <source>
        <dbReference type="PROSITE" id="PS50075"/>
    </source>
</evidence>
<sequence>MNETDRSVGAATAAFDRDLAVPAGRTKGATPIGCAVCGAEHQIKLAAAGPDAPCPACGCLLREGSQQAERLCHRLSEAFGVGPEEVAPDTLISDVADDSLARVELVMELEDELEQQGADTRLSTEEVEQIRTVGDALRLLIEKQRPAGD</sequence>
<dbReference type="PROSITE" id="PS50075">
    <property type="entry name" value="CARRIER"/>
    <property type="match status" value="1"/>
</dbReference>
<evidence type="ECO:0000313" key="2">
    <source>
        <dbReference type="EMBL" id="TWT36706.1"/>
    </source>
</evidence>
<dbReference type="EMBL" id="SIHJ01000001">
    <property type="protein sequence ID" value="TWT36706.1"/>
    <property type="molecule type" value="Genomic_DNA"/>
</dbReference>
<dbReference type="SUPFAM" id="SSF47336">
    <property type="entry name" value="ACP-like"/>
    <property type="match status" value="1"/>
</dbReference>
<feature type="domain" description="Carrier" evidence="1">
    <location>
        <begin position="62"/>
        <end position="144"/>
    </location>
</feature>
<name>A0A5C5VDL7_9BACT</name>
<gene>
    <name evidence="2" type="primary">acpP_3</name>
    <name evidence="2" type="ORF">KOR34_16460</name>
</gene>
<evidence type="ECO:0000313" key="3">
    <source>
        <dbReference type="Proteomes" id="UP000316714"/>
    </source>
</evidence>
<comment type="caution">
    <text evidence="2">The sequence shown here is derived from an EMBL/GenBank/DDBJ whole genome shotgun (WGS) entry which is preliminary data.</text>
</comment>
<reference evidence="2 3" key="1">
    <citation type="submission" date="2019-02" db="EMBL/GenBank/DDBJ databases">
        <title>Deep-cultivation of Planctomycetes and their phenomic and genomic characterization uncovers novel biology.</title>
        <authorList>
            <person name="Wiegand S."/>
            <person name="Jogler M."/>
            <person name="Boedeker C."/>
            <person name="Pinto D."/>
            <person name="Vollmers J."/>
            <person name="Rivas-Marin E."/>
            <person name="Kohn T."/>
            <person name="Peeters S.H."/>
            <person name="Heuer A."/>
            <person name="Rast P."/>
            <person name="Oberbeckmann S."/>
            <person name="Bunk B."/>
            <person name="Jeske O."/>
            <person name="Meyerdierks A."/>
            <person name="Storesund J.E."/>
            <person name="Kallscheuer N."/>
            <person name="Luecker S."/>
            <person name="Lage O.M."/>
            <person name="Pohl T."/>
            <person name="Merkel B.J."/>
            <person name="Hornburger P."/>
            <person name="Mueller R.-W."/>
            <person name="Bruemmer F."/>
            <person name="Labrenz M."/>
            <person name="Spormann A.M."/>
            <person name="Op Den Camp H."/>
            <person name="Overmann J."/>
            <person name="Amann R."/>
            <person name="Jetten M.S.M."/>
            <person name="Mascher T."/>
            <person name="Medema M.H."/>
            <person name="Devos D.P."/>
            <person name="Kaster A.-K."/>
            <person name="Ovreas L."/>
            <person name="Rohde M."/>
            <person name="Galperin M.Y."/>
            <person name="Jogler C."/>
        </authorList>
    </citation>
    <scope>NUCLEOTIDE SEQUENCE [LARGE SCALE GENOMIC DNA]</scope>
    <source>
        <strain evidence="2 3">KOR34</strain>
    </source>
</reference>
<dbReference type="InterPro" id="IPR036736">
    <property type="entry name" value="ACP-like_sf"/>
</dbReference>
<dbReference type="Gene3D" id="1.10.1200.10">
    <property type="entry name" value="ACP-like"/>
    <property type="match status" value="1"/>
</dbReference>
<dbReference type="Pfam" id="PF00550">
    <property type="entry name" value="PP-binding"/>
    <property type="match status" value="1"/>
</dbReference>
<keyword evidence="3" id="KW-1185">Reference proteome</keyword>
<protein>
    <submittedName>
        <fullName evidence="2">Acyl carrier protein</fullName>
    </submittedName>
</protein>
<dbReference type="InterPro" id="IPR009081">
    <property type="entry name" value="PP-bd_ACP"/>
</dbReference>
<dbReference type="AlphaFoldDB" id="A0A5C5VDL7"/>
<dbReference type="Proteomes" id="UP000316714">
    <property type="component" value="Unassembled WGS sequence"/>
</dbReference>